<gene>
    <name evidence="3" type="primary">Pld3</name>
    <name evidence="3" type="ORF">T11_14480</name>
</gene>
<dbReference type="CDD" id="cd09107">
    <property type="entry name" value="PLDc_vPLD3_4_5_like_2"/>
    <property type="match status" value="1"/>
</dbReference>
<dbReference type="AlphaFoldDB" id="A0A0V1HA53"/>
<feature type="domain" description="PLD phosphodiesterase" evidence="2">
    <location>
        <begin position="592"/>
        <end position="618"/>
    </location>
</feature>
<keyword evidence="4" id="KW-1185">Reference proteome</keyword>
<dbReference type="SUPFAM" id="SSF50814">
    <property type="entry name" value="Lipocalins"/>
    <property type="match status" value="1"/>
</dbReference>
<proteinExistence type="inferred from homology"/>
<reference evidence="3 4" key="1">
    <citation type="submission" date="2015-01" db="EMBL/GenBank/DDBJ databases">
        <title>Evolution of Trichinella species and genotypes.</title>
        <authorList>
            <person name="Korhonen P.K."/>
            <person name="Edoardo P."/>
            <person name="Giuseppe L.R."/>
            <person name="Gasser R.B."/>
        </authorList>
    </citation>
    <scope>NUCLEOTIDE SEQUENCE [LARGE SCALE GENOMIC DNA]</scope>
    <source>
        <strain evidence="3">ISS1029</strain>
    </source>
</reference>
<evidence type="ECO:0000256" key="1">
    <source>
        <dbReference type="ARBA" id="ARBA00008664"/>
    </source>
</evidence>
<dbReference type="InterPro" id="IPR014878">
    <property type="entry name" value="THAP4-like_heme-bd"/>
</dbReference>
<dbReference type="CDD" id="cd09106">
    <property type="entry name" value="PLDc_vPLD3_4_5_like_1"/>
    <property type="match status" value="1"/>
</dbReference>
<comment type="caution">
    <text evidence="3">The sequence shown here is derived from an EMBL/GenBank/DDBJ whole genome shotgun (WGS) entry which is preliminary data.</text>
</comment>
<dbReference type="EMBL" id="JYDP01000105">
    <property type="protein sequence ID" value="KRZ07254.1"/>
    <property type="molecule type" value="Genomic_DNA"/>
</dbReference>
<dbReference type="InterPro" id="IPR012674">
    <property type="entry name" value="Calycin"/>
</dbReference>
<sequence length="680" mass="77003">MLRLDSYHRHKTIAHNALTGHQLGNVNQVKYDKHYVPFDLKPIAFLLGRWRSEFGGKARFPTIPNFTYGEQLDFKLSDIPLFGMPSMNYSAFAWGINNKESLHSEYGFLTVKNHTNTIGLTTVMNNGFTTVEEGQVSGNRIVLKLVDIGRISWSRDLPVLDMIREITLIDPTTLEQRLQMETLTHKMQDHTFIRYKKKKSSVSSSSTFCSASTIALALCLAVFFADPGWNVYISLFVNKSHKSNETHDALRSSETSARKLYREACKITCSIEIVESIPDNLTFDSAILPKSTFAAWNMLLALAENEINIAAYKTSLRGKHILNKPDLSTEMGEKIFDQLLKAGTERHVRVRMVENYPPKDRGDNADGSSLASKGALHRRPLHLKKYYGSGTMHSKFFVVDDRHFYLGSANLDWRSLNQKMELGVLVLNCPCLAKDLKHIFASYWNLASQPHLNDMLISETDINHITPLTIQYKGASPTSLNTVGRTWDLEAIVSAISSAKRFIYIHVMDFIPMVLYKKPRNYWPVIDTALRKAVIESGVELKILVAALHFVKENLAFLKSLQAINGCSSKGSVEIKIFNVPAITAFQRQIARDRRTHNKFMVTENTVIIGTSNWSGDYFTTTTGLALVSHQNGLNRPFVDSIREIFLRDWECPYAHALSTYIQHCLENNNNSNMCENSKT</sequence>
<protein>
    <submittedName>
        <fullName evidence="3">Phospholipase D3</fullName>
    </submittedName>
</protein>
<name>A0A0V1HA53_9BILA</name>
<dbReference type="Pfam" id="PF13918">
    <property type="entry name" value="PLDc_3"/>
    <property type="match status" value="1"/>
</dbReference>
<dbReference type="PANTHER" id="PTHR10185">
    <property type="entry name" value="PHOSPHOLIPASE D - RELATED"/>
    <property type="match status" value="1"/>
</dbReference>
<dbReference type="CDD" id="cd07828">
    <property type="entry name" value="lipocalin_heme-bd-THAP4-like"/>
    <property type="match status" value="1"/>
</dbReference>
<dbReference type="PROSITE" id="PS50035">
    <property type="entry name" value="PLD"/>
    <property type="match status" value="2"/>
</dbReference>
<dbReference type="SMART" id="SM00155">
    <property type="entry name" value="PLDc"/>
    <property type="match status" value="2"/>
</dbReference>
<dbReference type="InterPro" id="IPR001736">
    <property type="entry name" value="PLipase_D/transphosphatidylase"/>
</dbReference>
<dbReference type="Pfam" id="PF08768">
    <property type="entry name" value="THAP4_heme-bd"/>
    <property type="match status" value="1"/>
</dbReference>
<accession>A0A0V1HA53</accession>
<dbReference type="Gene3D" id="2.40.128.20">
    <property type="match status" value="1"/>
</dbReference>
<dbReference type="GO" id="GO:0003824">
    <property type="term" value="F:catalytic activity"/>
    <property type="evidence" value="ECO:0007669"/>
    <property type="project" value="InterPro"/>
</dbReference>
<dbReference type="SUPFAM" id="SSF56024">
    <property type="entry name" value="Phospholipase D/nuclease"/>
    <property type="match status" value="2"/>
</dbReference>
<dbReference type="OrthoDB" id="1923775at2759"/>
<dbReference type="InterPro" id="IPR050874">
    <property type="entry name" value="Diverse_PLD-related"/>
</dbReference>
<feature type="domain" description="PLD phosphodiesterase" evidence="2">
    <location>
        <begin position="388"/>
        <end position="415"/>
    </location>
</feature>
<comment type="similarity">
    <text evidence="1">Belongs to the phospholipase D family.</text>
</comment>
<organism evidence="3 4">
    <name type="scientific">Trichinella zimbabwensis</name>
    <dbReference type="NCBI Taxonomy" id="268475"/>
    <lineage>
        <taxon>Eukaryota</taxon>
        <taxon>Metazoa</taxon>
        <taxon>Ecdysozoa</taxon>
        <taxon>Nematoda</taxon>
        <taxon>Enoplea</taxon>
        <taxon>Dorylaimia</taxon>
        <taxon>Trichinellida</taxon>
        <taxon>Trichinellidae</taxon>
        <taxon>Trichinella</taxon>
    </lineage>
</organism>
<dbReference type="InterPro" id="IPR032803">
    <property type="entry name" value="PLDc_3"/>
</dbReference>
<dbReference type="PANTHER" id="PTHR10185:SF25">
    <property type="entry name" value="PLD PHOSPHODIESTERASE DOMAIN-CONTAINING PROTEIN"/>
    <property type="match status" value="1"/>
</dbReference>
<evidence type="ECO:0000259" key="2">
    <source>
        <dbReference type="PROSITE" id="PS50035"/>
    </source>
</evidence>
<evidence type="ECO:0000313" key="3">
    <source>
        <dbReference type="EMBL" id="KRZ07254.1"/>
    </source>
</evidence>
<dbReference type="Gene3D" id="3.30.870.10">
    <property type="entry name" value="Endonuclease Chain A"/>
    <property type="match status" value="2"/>
</dbReference>
<evidence type="ECO:0000313" key="4">
    <source>
        <dbReference type="Proteomes" id="UP000055024"/>
    </source>
</evidence>
<dbReference type="Proteomes" id="UP000055024">
    <property type="component" value="Unassembled WGS sequence"/>
</dbReference>